<comment type="caution">
    <text evidence="1">The sequence shown here is derived from an EMBL/GenBank/DDBJ whole genome shotgun (WGS) entry which is preliminary data.</text>
</comment>
<organism evidence="1 3">
    <name type="scientific">Bacillus paralicheniformis</name>
    <dbReference type="NCBI Taxonomy" id="1648923"/>
    <lineage>
        <taxon>Bacteria</taxon>
        <taxon>Bacillati</taxon>
        <taxon>Bacillota</taxon>
        <taxon>Bacilli</taxon>
        <taxon>Bacillales</taxon>
        <taxon>Bacillaceae</taxon>
        <taxon>Bacillus</taxon>
    </lineage>
</organism>
<protein>
    <submittedName>
        <fullName evidence="1">Uncharacterized protein</fullName>
    </submittedName>
</protein>
<dbReference type="Proteomes" id="UP000185604">
    <property type="component" value="Unassembled WGS sequence"/>
</dbReference>
<evidence type="ECO:0000313" key="1">
    <source>
        <dbReference type="EMBL" id="OLF92701.1"/>
    </source>
</evidence>
<dbReference type="AlphaFoldDB" id="A0A6I7U142"/>
<reference evidence="2 4" key="2">
    <citation type="submission" date="2019-06" db="EMBL/GenBank/DDBJ databases">
        <title>Genome sequence analysis of &gt;100 Bacillus licheniformis strains suggests intrinsic resistance to this species.</title>
        <authorList>
            <person name="Wels M."/>
            <person name="Siezen R.J."/>
            <person name="Johansen E."/>
            <person name="Stuer-Lauridsen B."/>
            <person name="Bjerre K."/>
            <person name="Nielsen B.K.K."/>
        </authorList>
    </citation>
    <scope>NUCLEOTIDE SEQUENCE [LARGE SCALE GENOMIC DNA]</scope>
    <source>
        <strain evidence="2 4">BAC-15381</strain>
    </source>
</reference>
<evidence type="ECO:0000313" key="4">
    <source>
        <dbReference type="Proteomes" id="UP000429980"/>
    </source>
</evidence>
<reference evidence="1 3" key="1">
    <citation type="journal article" date="2016" name="Front. Microbiol.">
        <title>High-Level Heat Resistance of Spores of Bacillus amyloliquefaciens and Bacillus licheniformis Results from the Presence of a spoVA Operon in a Tn1546 Transposon.</title>
        <authorList>
            <person name="Berendsen E.M."/>
            <person name="Koning R.A."/>
            <person name="Boekhorst J."/>
            <person name="de Jong A."/>
            <person name="Kuipers O.P."/>
            <person name="Wells-Bennik M.H."/>
        </authorList>
    </citation>
    <scope>NUCLEOTIDE SEQUENCE [LARGE SCALE GENOMIC DNA]</scope>
    <source>
        <strain evidence="1 3">B4121</strain>
    </source>
</reference>
<accession>A0A6I7U142</accession>
<keyword evidence="4" id="KW-1185">Reference proteome</keyword>
<name>A0A6I7U142_9BACI</name>
<dbReference type="Proteomes" id="UP000429980">
    <property type="component" value="Unassembled WGS sequence"/>
</dbReference>
<sequence>MPPYRFFFIFSFKIGINFSFAKGRPFFTNSRFSHFPSLDTVSLLSLLIKMKKLHRFGEVDKQKDLHQIRFGKGLANN</sequence>
<evidence type="ECO:0000313" key="2">
    <source>
        <dbReference type="EMBL" id="TWL40155.1"/>
    </source>
</evidence>
<dbReference type="EMBL" id="NILF01000027">
    <property type="protein sequence ID" value="TWL40155.1"/>
    <property type="molecule type" value="Genomic_DNA"/>
</dbReference>
<evidence type="ECO:0000313" key="3">
    <source>
        <dbReference type="Proteomes" id="UP000185604"/>
    </source>
</evidence>
<dbReference type="EMBL" id="LKPO01000016">
    <property type="protein sequence ID" value="OLF92701.1"/>
    <property type="molecule type" value="Genomic_DNA"/>
</dbReference>
<gene>
    <name evidence="1" type="ORF">B4121_2389</name>
    <name evidence="2" type="ORF">CHCC15381_1527</name>
</gene>
<proteinExistence type="predicted"/>